<dbReference type="EnsemblProtists" id="EKX38401">
    <property type="protein sequence ID" value="EKX38401"/>
    <property type="gene ID" value="GUITHDRAFT_115540"/>
</dbReference>
<dbReference type="PANTHER" id="PTHR43544:SF7">
    <property type="entry name" value="NADB-LER2"/>
    <property type="match status" value="1"/>
</dbReference>
<dbReference type="AlphaFoldDB" id="L1IQ43"/>
<dbReference type="EMBL" id="JH993049">
    <property type="protein sequence ID" value="EKX38401.1"/>
    <property type="molecule type" value="Genomic_DNA"/>
</dbReference>
<accession>L1IQ43</accession>
<evidence type="ECO:0000313" key="4">
    <source>
        <dbReference type="EnsemblProtists" id="EKX38401"/>
    </source>
</evidence>
<dbReference type="RefSeq" id="XP_005825381.1">
    <property type="nucleotide sequence ID" value="XM_005825324.1"/>
</dbReference>
<dbReference type="Pfam" id="PF00106">
    <property type="entry name" value="adh_short"/>
    <property type="match status" value="1"/>
</dbReference>
<dbReference type="PaxDb" id="55529-EKX38401"/>
<gene>
    <name evidence="3" type="ORF">GUITHDRAFT_115540</name>
</gene>
<dbReference type="InterPro" id="IPR002347">
    <property type="entry name" value="SDR_fam"/>
</dbReference>
<dbReference type="GO" id="GO:0005737">
    <property type="term" value="C:cytoplasm"/>
    <property type="evidence" value="ECO:0007669"/>
    <property type="project" value="TreeGrafter"/>
</dbReference>
<dbReference type="InterPro" id="IPR051468">
    <property type="entry name" value="Fungal_SecMetab_SDRs"/>
</dbReference>
<dbReference type="KEGG" id="gtt:GUITHDRAFT_115540"/>
<keyword evidence="1" id="KW-0521">NADP</keyword>
<dbReference type="OrthoDB" id="5296at2759"/>
<evidence type="ECO:0000313" key="5">
    <source>
        <dbReference type="Proteomes" id="UP000011087"/>
    </source>
</evidence>
<keyword evidence="2" id="KW-0560">Oxidoreductase</keyword>
<dbReference type="InterPro" id="IPR020904">
    <property type="entry name" value="Sc_DH/Rdtase_CS"/>
</dbReference>
<dbReference type="STRING" id="905079.L1IQ43"/>
<dbReference type="Proteomes" id="UP000011087">
    <property type="component" value="Unassembled WGS sequence"/>
</dbReference>
<dbReference type="InterPro" id="IPR036291">
    <property type="entry name" value="NAD(P)-bd_dom_sf"/>
</dbReference>
<evidence type="ECO:0000313" key="3">
    <source>
        <dbReference type="EMBL" id="EKX38401.1"/>
    </source>
</evidence>
<reference evidence="5" key="2">
    <citation type="submission" date="2012-11" db="EMBL/GenBank/DDBJ databases">
        <authorList>
            <person name="Kuo A."/>
            <person name="Curtis B.A."/>
            <person name="Tanifuji G."/>
            <person name="Burki F."/>
            <person name="Gruber A."/>
            <person name="Irimia M."/>
            <person name="Maruyama S."/>
            <person name="Arias M.C."/>
            <person name="Ball S.G."/>
            <person name="Gile G.H."/>
            <person name="Hirakawa Y."/>
            <person name="Hopkins J.F."/>
            <person name="Rensing S.A."/>
            <person name="Schmutz J."/>
            <person name="Symeonidi A."/>
            <person name="Elias M."/>
            <person name="Eveleigh R.J."/>
            <person name="Herman E.K."/>
            <person name="Klute M.J."/>
            <person name="Nakayama T."/>
            <person name="Obornik M."/>
            <person name="Reyes-Prieto A."/>
            <person name="Armbrust E.V."/>
            <person name="Aves S.J."/>
            <person name="Beiko R.G."/>
            <person name="Coutinho P."/>
            <person name="Dacks J.B."/>
            <person name="Durnford D.G."/>
            <person name="Fast N.M."/>
            <person name="Green B.R."/>
            <person name="Grisdale C."/>
            <person name="Hempe F."/>
            <person name="Henrissat B."/>
            <person name="Hoppner M.P."/>
            <person name="Ishida K.-I."/>
            <person name="Kim E."/>
            <person name="Koreny L."/>
            <person name="Kroth P.G."/>
            <person name="Liu Y."/>
            <person name="Malik S.-B."/>
            <person name="Maier U.G."/>
            <person name="McRose D."/>
            <person name="Mock T."/>
            <person name="Neilson J.A."/>
            <person name="Onodera N.T."/>
            <person name="Poole A.M."/>
            <person name="Pritham E.J."/>
            <person name="Richards T.A."/>
            <person name="Rocap G."/>
            <person name="Roy S.W."/>
            <person name="Sarai C."/>
            <person name="Schaack S."/>
            <person name="Shirato S."/>
            <person name="Slamovits C.H."/>
            <person name="Spencer D.F."/>
            <person name="Suzuki S."/>
            <person name="Worden A.Z."/>
            <person name="Zauner S."/>
            <person name="Barry K."/>
            <person name="Bell C."/>
            <person name="Bharti A.K."/>
            <person name="Crow J.A."/>
            <person name="Grimwood J."/>
            <person name="Kramer R."/>
            <person name="Lindquist E."/>
            <person name="Lucas S."/>
            <person name="Salamov A."/>
            <person name="McFadden G.I."/>
            <person name="Lane C.E."/>
            <person name="Keeling P.J."/>
            <person name="Gray M.W."/>
            <person name="Grigoriev I.V."/>
            <person name="Archibald J.M."/>
        </authorList>
    </citation>
    <scope>NUCLEOTIDE SEQUENCE</scope>
    <source>
        <strain evidence="5">CCMP2712</strain>
    </source>
</reference>
<dbReference type="HOGENOM" id="CLU_1630193_0_0_1"/>
<dbReference type="GeneID" id="17295058"/>
<dbReference type="PANTHER" id="PTHR43544">
    <property type="entry name" value="SHORT-CHAIN DEHYDROGENASE/REDUCTASE"/>
    <property type="match status" value="1"/>
</dbReference>
<protein>
    <submittedName>
        <fullName evidence="3 4">Uncharacterized protein</fullName>
    </submittedName>
</protein>
<keyword evidence="5" id="KW-1185">Reference proteome</keyword>
<reference evidence="4" key="3">
    <citation type="submission" date="2016-03" db="UniProtKB">
        <authorList>
            <consortium name="EnsemblProtists"/>
        </authorList>
    </citation>
    <scope>IDENTIFICATION</scope>
</reference>
<dbReference type="GO" id="GO:0016491">
    <property type="term" value="F:oxidoreductase activity"/>
    <property type="evidence" value="ECO:0007669"/>
    <property type="project" value="UniProtKB-KW"/>
</dbReference>
<organism evidence="3">
    <name type="scientific">Guillardia theta (strain CCMP2712)</name>
    <name type="common">Cryptophyte</name>
    <dbReference type="NCBI Taxonomy" id="905079"/>
    <lineage>
        <taxon>Eukaryota</taxon>
        <taxon>Cryptophyceae</taxon>
        <taxon>Pyrenomonadales</taxon>
        <taxon>Geminigeraceae</taxon>
        <taxon>Guillardia</taxon>
    </lineage>
</organism>
<reference evidence="3 5" key="1">
    <citation type="journal article" date="2012" name="Nature">
        <title>Algal genomes reveal evolutionary mosaicism and the fate of nucleomorphs.</title>
        <authorList>
            <consortium name="DOE Joint Genome Institute"/>
            <person name="Curtis B.A."/>
            <person name="Tanifuji G."/>
            <person name="Burki F."/>
            <person name="Gruber A."/>
            <person name="Irimia M."/>
            <person name="Maruyama S."/>
            <person name="Arias M.C."/>
            <person name="Ball S.G."/>
            <person name="Gile G.H."/>
            <person name="Hirakawa Y."/>
            <person name="Hopkins J.F."/>
            <person name="Kuo A."/>
            <person name="Rensing S.A."/>
            <person name="Schmutz J."/>
            <person name="Symeonidi A."/>
            <person name="Elias M."/>
            <person name="Eveleigh R.J."/>
            <person name="Herman E.K."/>
            <person name="Klute M.J."/>
            <person name="Nakayama T."/>
            <person name="Obornik M."/>
            <person name="Reyes-Prieto A."/>
            <person name="Armbrust E.V."/>
            <person name="Aves S.J."/>
            <person name="Beiko R.G."/>
            <person name="Coutinho P."/>
            <person name="Dacks J.B."/>
            <person name="Durnford D.G."/>
            <person name="Fast N.M."/>
            <person name="Green B.R."/>
            <person name="Grisdale C.J."/>
            <person name="Hempel F."/>
            <person name="Henrissat B."/>
            <person name="Hoppner M.P."/>
            <person name="Ishida K."/>
            <person name="Kim E."/>
            <person name="Koreny L."/>
            <person name="Kroth P.G."/>
            <person name="Liu Y."/>
            <person name="Malik S.B."/>
            <person name="Maier U.G."/>
            <person name="McRose D."/>
            <person name="Mock T."/>
            <person name="Neilson J.A."/>
            <person name="Onodera N.T."/>
            <person name="Poole A.M."/>
            <person name="Pritham E.J."/>
            <person name="Richards T.A."/>
            <person name="Rocap G."/>
            <person name="Roy S.W."/>
            <person name="Sarai C."/>
            <person name="Schaack S."/>
            <person name="Shirato S."/>
            <person name="Slamovits C.H."/>
            <person name="Spencer D.F."/>
            <person name="Suzuki S."/>
            <person name="Worden A.Z."/>
            <person name="Zauner S."/>
            <person name="Barry K."/>
            <person name="Bell C."/>
            <person name="Bharti A.K."/>
            <person name="Crow J.A."/>
            <person name="Grimwood J."/>
            <person name="Kramer R."/>
            <person name="Lindquist E."/>
            <person name="Lucas S."/>
            <person name="Salamov A."/>
            <person name="McFadden G.I."/>
            <person name="Lane C.E."/>
            <person name="Keeling P.J."/>
            <person name="Gray M.W."/>
            <person name="Grigoriev I.V."/>
            <person name="Archibald J.M."/>
        </authorList>
    </citation>
    <scope>NUCLEOTIDE SEQUENCE</scope>
    <source>
        <strain evidence="3 5">CCMP2712</strain>
    </source>
</reference>
<dbReference type="Gene3D" id="3.40.50.720">
    <property type="entry name" value="NAD(P)-binding Rossmann-like Domain"/>
    <property type="match status" value="1"/>
</dbReference>
<sequence length="163" mass="17956">MIHDRAFSQYIFLETSNENARGGIIINISSGDGELACLNSELQRLLKEVQSESDLESLLRELWEGTCLRGQELAFGPTPAYSVSKAALNVLTRIQAREIEMSQLKLRAVAVCPGDVDTRMCSAGEGDRVLTPAQAAGDVIWAIERPSECPSGGFYREREPIPW</sequence>
<evidence type="ECO:0000256" key="2">
    <source>
        <dbReference type="ARBA" id="ARBA00023002"/>
    </source>
</evidence>
<dbReference type="SUPFAM" id="SSF51735">
    <property type="entry name" value="NAD(P)-binding Rossmann-fold domains"/>
    <property type="match status" value="1"/>
</dbReference>
<dbReference type="PROSITE" id="PS00061">
    <property type="entry name" value="ADH_SHORT"/>
    <property type="match status" value="1"/>
</dbReference>
<evidence type="ECO:0000256" key="1">
    <source>
        <dbReference type="ARBA" id="ARBA00022857"/>
    </source>
</evidence>
<proteinExistence type="predicted"/>
<name>L1IQ43_GUITC</name>
<dbReference type="PRINTS" id="PR00081">
    <property type="entry name" value="GDHRDH"/>
</dbReference>